<reference evidence="11 12" key="1">
    <citation type="submission" date="2019-08" db="EMBL/GenBank/DDBJ databases">
        <title>Highly reduced genomes of protist endosymbionts show evolutionary convergence.</title>
        <authorList>
            <person name="George E."/>
            <person name="Husnik F."/>
            <person name="Tashyreva D."/>
            <person name="Prokopchuk G."/>
            <person name="Horak A."/>
            <person name="Kwong W.K."/>
            <person name="Lukes J."/>
            <person name="Keeling P.J."/>
        </authorList>
    </citation>
    <scope>NUCLEOTIDE SEQUENCE [LARGE SCALE GENOMIC DNA]</scope>
    <source>
        <strain evidence="11">1604HC</strain>
    </source>
</reference>
<proteinExistence type="inferred from homology"/>
<keyword evidence="4" id="KW-0548">Nucleotidyltransferase</keyword>
<evidence type="ECO:0000313" key="12">
    <source>
        <dbReference type="Proteomes" id="UP000324924"/>
    </source>
</evidence>
<dbReference type="KEGG" id="nabu:FZC36_00020"/>
<dbReference type="SUPFAM" id="SSF81301">
    <property type="entry name" value="Nucleotidyltransferase"/>
    <property type="match status" value="1"/>
</dbReference>
<dbReference type="AlphaFoldDB" id="A0A5C0UJ57"/>
<dbReference type="Pfam" id="PF12627">
    <property type="entry name" value="PolyA_pol_RNAbd"/>
    <property type="match status" value="1"/>
</dbReference>
<organism evidence="11 12">
    <name type="scientific">Candidatus Nesciobacter abundans</name>
    <dbReference type="NCBI Taxonomy" id="2601668"/>
    <lineage>
        <taxon>Bacteria</taxon>
        <taxon>Pseudomonadati</taxon>
        <taxon>Pseudomonadota</taxon>
        <taxon>Alphaproteobacteria</taxon>
        <taxon>Holosporales</taxon>
        <taxon>Holosporaceae</taxon>
        <taxon>Candidatus Nesciobacter</taxon>
    </lineage>
</organism>
<dbReference type="RefSeq" id="WP_148971957.1">
    <property type="nucleotide sequence ID" value="NZ_CP043314.1"/>
</dbReference>
<keyword evidence="3" id="KW-0819">tRNA processing</keyword>
<dbReference type="EMBL" id="CP043314">
    <property type="protein sequence ID" value="QEK38834.1"/>
    <property type="molecule type" value="Genomic_DNA"/>
</dbReference>
<feature type="domain" description="Poly A polymerase head" evidence="9">
    <location>
        <begin position="47"/>
        <end position="167"/>
    </location>
</feature>
<evidence type="ECO:0000256" key="8">
    <source>
        <dbReference type="RuleBase" id="RU003953"/>
    </source>
</evidence>
<keyword evidence="6" id="KW-0547">Nucleotide-binding</keyword>
<comment type="cofactor">
    <cofactor evidence="1">
        <name>Mg(2+)</name>
        <dbReference type="ChEBI" id="CHEBI:18420"/>
    </cofactor>
</comment>
<evidence type="ECO:0000256" key="1">
    <source>
        <dbReference type="ARBA" id="ARBA00001946"/>
    </source>
</evidence>
<dbReference type="GO" id="GO:0008033">
    <property type="term" value="P:tRNA processing"/>
    <property type="evidence" value="ECO:0007669"/>
    <property type="project" value="UniProtKB-KW"/>
</dbReference>
<dbReference type="GO" id="GO:0000166">
    <property type="term" value="F:nucleotide binding"/>
    <property type="evidence" value="ECO:0007669"/>
    <property type="project" value="UniProtKB-KW"/>
</dbReference>
<dbReference type="InterPro" id="IPR043519">
    <property type="entry name" value="NT_sf"/>
</dbReference>
<dbReference type="PANTHER" id="PTHR46173:SF1">
    <property type="entry name" value="CCA TRNA NUCLEOTIDYLTRANSFERASE 1, MITOCHONDRIAL"/>
    <property type="match status" value="1"/>
</dbReference>
<name>A0A5C0UJ57_9PROT</name>
<dbReference type="Gene3D" id="1.10.3090.10">
    <property type="entry name" value="cca-adding enzyme, domain 2"/>
    <property type="match status" value="1"/>
</dbReference>
<dbReference type="InterPro" id="IPR002646">
    <property type="entry name" value="PolA_pol_head_dom"/>
</dbReference>
<sequence>MLSMNGKEDISKESDLFENYKIASKSSALWLQEHNLQNLLSALEPAMVVGGAVRNHLLGIQIGDIDIATELTPEEVIKKARENKFQVIPTGLQHGTVTCVKNGFSYEVTTLRVDVKSYGRYADVRFSKSWKEDAERRDLTINALYLDKNGNIFDFVNGLKDIKSRTIKFIGNPAQRIQEDYLRILRFFRFSSFYGEQYDNLSFSECKKQIENLIKISRERCTSELLKILSSNKFLETVKLIDEIRIWDYCDFPKPNLEILNKLNISEKQKNRKTSEICRLSCFYGDFTKMKLSNKQYKNVITLKDLVLENKYNHIRWLHESTDELFWDGIILKSNLNNFDFLEKWRKYPFPLSGKQIMDITKINPGPKLGELIENLKSFYYSQEEPSKDALLEYLSKVYLAYKSWNI</sequence>
<keyword evidence="5" id="KW-0479">Metal-binding</keyword>
<dbReference type="InterPro" id="IPR032828">
    <property type="entry name" value="PolyA_RNA-bd"/>
</dbReference>
<dbReference type="GO" id="GO:0000049">
    <property type="term" value="F:tRNA binding"/>
    <property type="evidence" value="ECO:0007669"/>
    <property type="project" value="TreeGrafter"/>
</dbReference>
<gene>
    <name evidence="11" type="ORF">FZC36_00020</name>
</gene>
<feature type="domain" description="tRNA nucleotidyltransferase/poly(A) polymerase RNA and SrmB- binding" evidence="10">
    <location>
        <begin position="204"/>
        <end position="249"/>
    </location>
</feature>
<dbReference type="SUPFAM" id="SSF81891">
    <property type="entry name" value="Poly A polymerase C-terminal region-like"/>
    <property type="match status" value="1"/>
</dbReference>
<comment type="similarity">
    <text evidence="8">Belongs to the tRNA nucleotidyltransferase/poly(A) polymerase family.</text>
</comment>
<evidence type="ECO:0000256" key="4">
    <source>
        <dbReference type="ARBA" id="ARBA00022695"/>
    </source>
</evidence>
<dbReference type="GO" id="GO:0046872">
    <property type="term" value="F:metal ion binding"/>
    <property type="evidence" value="ECO:0007669"/>
    <property type="project" value="UniProtKB-KW"/>
</dbReference>
<dbReference type="GO" id="GO:0016779">
    <property type="term" value="F:nucleotidyltransferase activity"/>
    <property type="evidence" value="ECO:0007669"/>
    <property type="project" value="UniProtKB-KW"/>
</dbReference>
<evidence type="ECO:0000256" key="2">
    <source>
        <dbReference type="ARBA" id="ARBA00022679"/>
    </source>
</evidence>
<protein>
    <submittedName>
        <fullName evidence="11">CCA tRNA nucleotidyltransferase</fullName>
    </submittedName>
</protein>
<dbReference type="OrthoDB" id="9805698at2"/>
<evidence type="ECO:0000256" key="6">
    <source>
        <dbReference type="ARBA" id="ARBA00022741"/>
    </source>
</evidence>
<dbReference type="Gene3D" id="3.30.460.10">
    <property type="entry name" value="Beta Polymerase, domain 2"/>
    <property type="match status" value="1"/>
</dbReference>
<evidence type="ECO:0000259" key="10">
    <source>
        <dbReference type="Pfam" id="PF12627"/>
    </source>
</evidence>
<dbReference type="InterPro" id="IPR050264">
    <property type="entry name" value="Bact_CCA-adding_enz_type3_sf"/>
</dbReference>
<evidence type="ECO:0000313" key="11">
    <source>
        <dbReference type="EMBL" id="QEK38834.1"/>
    </source>
</evidence>
<dbReference type="PANTHER" id="PTHR46173">
    <property type="entry name" value="CCA TRNA NUCLEOTIDYLTRANSFERASE 1, MITOCHONDRIAL"/>
    <property type="match status" value="1"/>
</dbReference>
<dbReference type="CDD" id="cd05398">
    <property type="entry name" value="NT_ClassII-CCAase"/>
    <property type="match status" value="1"/>
</dbReference>
<keyword evidence="12" id="KW-1185">Reference proteome</keyword>
<keyword evidence="7" id="KW-0460">Magnesium</keyword>
<keyword evidence="2 8" id="KW-0808">Transferase</keyword>
<evidence type="ECO:0000259" key="9">
    <source>
        <dbReference type="Pfam" id="PF01743"/>
    </source>
</evidence>
<evidence type="ECO:0000256" key="5">
    <source>
        <dbReference type="ARBA" id="ARBA00022723"/>
    </source>
</evidence>
<accession>A0A5C0UJ57</accession>
<dbReference type="Pfam" id="PF01743">
    <property type="entry name" value="PolyA_pol"/>
    <property type="match status" value="1"/>
</dbReference>
<dbReference type="Proteomes" id="UP000324924">
    <property type="component" value="Chromosome"/>
</dbReference>
<keyword evidence="8" id="KW-0694">RNA-binding</keyword>
<evidence type="ECO:0000256" key="7">
    <source>
        <dbReference type="ARBA" id="ARBA00022842"/>
    </source>
</evidence>
<evidence type="ECO:0000256" key="3">
    <source>
        <dbReference type="ARBA" id="ARBA00022694"/>
    </source>
</evidence>